<keyword evidence="9" id="KW-1185">Reference proteome</keyword>
<keyword evidence="1 5" id="KW-0597">Phosphoprotein</keyword>
<dbReference type="SMART" id="SM00448">
    <property type="entry name" value="REC"/>
    <property type="match status" value="1"/>
</dbReference>
<dbReference type="SUPFAM" id="SSF46894">
    <property type="entry name" value="C-terminal effector domain of the bipartite response regulators"/>
    <property type="match status" value="1"/>
</dbReference>
<proteinExistence type="predicted"/>
<protein>
    <submittedName>
        <fullName evidence="8">Response regulator transcription factor</fullName>
    </submittedName>
</protein>
<dbReference type="InterPro" id="IPR039420">
    <property type="entry name" value="WalR-like"/>
</dbReference>
<evidence type="ECO:0000256" key="1">
    <source>
        <dbReference type="ARBA" id="ARBA00022553"/>
    </source>
</evidence>
<dbReference type="Proteomes" id="UP001501676">
    <property type="component" value="Unassembled WGS sequence"/>
</dbReference>
<evidence type="ECO:0000256" key="4">
    <source>
        <dbReference type="ARBA" id="ARBA00023163"/>
    </source>
</evidence>
<dbReference type="Gene3D" id="3.40.50.2300">
    <property type="match status" value="1"/>
</dbReference>
<reference evidence="9" key="1">
    <citation type="journal article" date="2019" name="Int. J. Syst. Evol. Microbiol.">
        <title>The Global Catalogue of Microorganisms (GCM) 10K type strain sequencing project: providing services to taxonomists for standard genome sequencing and annotation.</title>
        <authorList>
            <consortium name="The Broad Institute Genomics Platform"/>
            <consortium name="The Broad Institute Genome Sequencing Center for Infectious Disease"/>
            <person name="Wu L."/>
            <person name="Ma J."/>
        </authorList>
    </citation>
    <scope>NUCLEOTIDE SEQUENCE [LARGE SCALE GENOMIC DNA]</scope>
    <source>
        <strain evidence="9">JCM 9458</strain>
    </source>
</reference>
<dbReference type="Pfam" id="PF00196">
    <property type="entry name" value="GerE"/>
    <property type="match status" value="1"/>
</dbReference>
<dbReference type="InterPro" id="IPR058245">
    <property type="entry name" value="NreC/VraR/RcsB-like_REC"/>
</dbReference>
<name>A0ABP6STJ9_9ACTN</name>
<dbReference type="PROSITE" id="PS00622">
    <property type="entry name" value="HTH_LUXR_1"/>
    <property type="match status" value="1"/>
</dbReference>
<evidence type="ECO:0000256" key="2">
    <source>
        <dbReference type="ARBA" id="ARBA00023015"/>
    </source>
</evidence>
<dbReference type="CDD" id="cd06170">
    <property type="entry name" value="LuxR_C_like"/>
    <property type="match status" value="1"/>
</dbReference>
<evidence type="ECO:0000256" key="3">
    <source>
        <dbReference type="ARBA" id="ARBA00023125"/>
    </source>
</evidence>
<dbReference type="RefSeq" id="WP_345727079.1">
    <property type="nucleotide sequence ID" value="NZ_BAAAYN010000007.1"/>
</dbReference>
<dbReference type="PRINTS" id="PR00038">
    <property type="entry name" value="HTHLUXR"/>
</dbReference>
<keyword evidence="4" id="KW-0804">Transcription</keyword>
<evidence type="ECO:0000313" key="8">
    <source>
        <dbReference type="EMBL" id="GAA3384239.1"/>
    </source>
</evidence>
<dbReference type="InterPro" id="IPR001789">
    <property type="entry name" value="Sig_transdc_resp-reg_receiver"/>
</dbReference>
<evidence type="ECO:0000259" key="6">
    <source>
        <dbReference type="PROSITE" id="PS50043"/>
    </source>
</evidence>
<feature type="modified residue" description="4-aspartylphosphate" evidence="5">
    <location>
        <position position="52"/>
    </location>
</feature>
<dbReference type="PANTHER" id="PTHR43214:SF24">
    <property type="entry name" value="TRANSCRIPTIONAL REGULATORY PROTEIN NARL-RELATED"/>
    <property type="match status" value="1"/>
</dbReference>
<comment type="caution">
    <text evidence="8">The sequence shown here is derived from an EMBL/GenBank/DDBJ whole genome shotgun (WGS) entry which is preliminary data.</text>
</comment>
<keyword evidence="2" id="KW-0805">Transcription regulation</keyword>
<gene>
    <name evidence="8" type="ORF">GCM10020369_13190</name>
</gene>
<dbReference type="PROSITE" id="PS50043">
    <property type="entry name" value="HTH_LUXR_2"/>
    <property type="match status" value="1"/>
</dbReference>
<evidence type="ECO:0000259" key="7">
    <source>
        <dbReference type="PROSITE" id="PS50110"/>
    </source>
</evidence>
<accession>A0ABP6STJ9</accession>
<keyword evidence="3" id="KW-0238">DNA-binding</keyword>
<feature type="domain" description="HTH luxR-type" evidence="6">
    <location>
        <begin position="146"/>
        <end position="218"/>
    </location>
</feature>
<dbReference type="Pfam" id="PF00072">
    <property type="entry name" value="Response_reg"/>
    <property type="match status" value="1"/>
</dbReference>
<dbReference type="InterPro" id="IPR000792">
    <property type="entry name" value="Tscrpt_reg_LuxR_C"/>
</dbReference>
<dbReference type="CDD" id="cd17535">
    <property type="entry name" value="REC_NarL-like"/>
    <property type="match status" value="1"/>
</dbReference>
<dbReference type="EMBL" id="BAAAYN010000007">
    <property type="protein sequence ID" value="GAA3384239.1"/>
    <property type="molecule type" value="Genomic_DNA"/>
</dbReference>
<dbReference type="InterPro" id="IPR016032">
    <property type="entry name" value="Sig_transdc_resp-reg_C-effctor"/>
</dbReference>
<organism evidence="8 9">
    <name type="scientific">Cryptosporangium minutisporangium</name>
    <dbReference type="NCBI Taxonomy" id="113569"/>
    <lineage>
        <taxon>Bacteria</taxon>
        <taxon>Bacillati</taxon>
        <taxon>Actinomycetota</taxon>
        <taxon>Actinomycetes</taxon>
        <taxon>Cryptosporangiales</taxon>
        <taxon>Cryptosporangiaceae</taxon>
        <taxon>Cryptosporangium</taxon>
    </lineage>
</organism>
<dbReference type="InterPro" id="IPR011006">
    <property type="entry name" value="CheY-like_superfamily"/>
</dbReference>
<sequence>MRVAVADDAALFRDGLCLLLSAAGVEVAAQAADGDELFEKITNDLPDVVILDIRMPPKPDGGLATAERLRETWPELGILMLSHYTETPYLMRLLEIGSRGVGYRLKEQVADVATLQDTLTRIAAGDTVIEPEVVERLLEQRRKRSTSPGVSQLTDREKDVLRHMAEGRSNSGIATILVLNQKTVEKHIASIFAKLGLPATETGHHRRVSAVLAYLRARRQDGAADL</sequence>
<dbReference type="SUPFAM" id="SSF52172">
    <property type="entry name" value="CheY-like"/>
    <property type="match status" value="1"/>
</dbReference>
<dbReference type="SMART" id="SM00421">
    <property type="entry name" value="HTH_LUXR"/>
    <property type="match status" value="1"/>
</dbReference>
<dbReference type="PROSITE" id="PS50110">
    <property type="entry name" value="RESPONSE_REGULATORY"/>
    <property type="match status" value="1"/>
</dbReference>
<evidence type="ECO:0000256" key="5">
    <source>
        <dbReference type="PROSITE-ProRule" id="PRU00169"/>
    </source>
</evidence>
<feature type="domain" description="Response regulatory" evidence="7">
    <location>
        <begin position="2"/>
        <end position="119"/>
    </location>
</feature>
<evidence type="ECO:0000313" key="9">
    <source>
        <dbReference type="Proteomes" id="UP001501676"/>
    </source>
</evidence>
<dbReference type="PANTHER" id="PTHR43214">
    <property type="entry name" value="TWO-COMPONENT RESPONSE REGULATOR"/>
    <property type="match status" value="1"/>
</dbReference>